<organism evidence="3">
    <name type="scientific">candidate division WOR-3 bacterium</name>
    <dbReference type="NCBI Taxonomy" id="2052148"/>
    <lineage>
        <taxon>Bacteria</taxon>
        <taxon>Bacteria division WOR-3</taxon>
    </lineage>
</organism>
<dbReference type="InterPro" id="IPR037035">
    <property type="entry name" value="GK-like_C_sf"/>
</dbReference>
<dbReference type="InterPro" id="IPR025286">
    <property type="entry name" value="MOFRL_assoc_dom"/>
</dbReference>
<evidence type="ECO:0000313" key="3">
    <source>
        <dbReference type="EMBL" id="HDI82273.1"/>
    </source>
</evidence>
<protein>
    <submittedName>
        <fullName evidence="3">DUF4147 domain-containing protein</fullName>
    </submittedName>
</protein>
<name>A0A7C0VA20_UNCW3</name>
<dbReference type="Gene3D" id="3.40.50.10180">
    <property type="entry name" value="Glycerate kinase, MOFRL-like N-terminal domain"/>
    <property type="match status" value="1"/>
</dbReference>
<sequence>MLVKNKKALISSRHGELSIYRRFVLDMLEEGLNLANPETYIKKALDSEKLNRIRNADKLFVVSIGKAGSSLARGFIDVVERRIDYGVIVAPYGYGKDVPGFHVIESGHPLIDENSLRAGEEVVANLDGAGEDDLVILLVSGGGSSALSHPPADIPFEEKQKVIKYLMEKGAGIGEINTVRRHISIVKGGWLAFIASPASLINLIVSDVPGDRPEDVASGPGVPDPTTHADALNILKKYGLVDDCKPVSDYLFAGVMDMVPETPDENHPIFKNVSTEIILKNSEILNGVKERIEREGQRCEIIQWNTLDELVEKHLELIEKGERGFYISGGEFPVGAGGGRGGPNQELAVRIGLGTKTNRTFVFAGIDTDGKDGNSPYAGAIVDSFTVKLWRDKGIKPRDFLEKHDSSILLEHSMDAIETGSTGTNLNHIRILFIP</sequence>
<dbReference type="AlphaFoldDB" id="A0A7C0VA20"/>
<proteinExistence type="predicted"/>
<dbReference type="PANTHER" id="PTHR12227:SF0">
    <property type="entry name" value="GLYCERATE KINASE"/>
    <property type="match status" value="1"/>
</dbReference>
<dbReference type="GO" id="GO:0005737">
    <property type="term" value="C:cytoplasm"/>
    <property type="evidence" value="ECO:0007669"/>
    <property type="project" value="TreeGrafter"/>
</dbReference>
<dbReference type="PANTHER" id="PTHR12227">
    <property type="entry name" value="GLYCERATE KINASE"/>
    <property type="match status" value="1"/>
</dbReference>
<dbReference type="SUPFAM" id="SSF82544">
    <property type="entry name" value="GckA/TtuD-like"/>
    <property type="match status" value="1"/>
</dbReference>
<accession>A0A7C0VA20</accession>
<evidence type="ECO:0000259" key="1">
    <source>
        <dbReference type="Pfam" id="PF05161"/>
    </source>
</evidence>
<feature type="domain" description="MOFRL" evidence="1">
    <location>
        <begin position="326"/>
        <end position="427"/>
    </location>
</feature>
<dbReference type="EMBL" id="DQWE01000029">
    <property type="protein sequence ID" value="HDI82273.1"/>
    <property type="molecule type" value="Genomic_DNA"/>
</dbReference>
<dbReference type="InterPro" id="IPR039760">
    <property type="entry name" value="MOFRL_protein"/>
</dbReference>
<reference evidence="3" key="1">
    <citation type="journal article" date="2020" name="mSystems">
        <title>Genome- and Community-Level Interaction Insights into Carbon Utilization and Element Cycling Functions of Hydrothermarchaeota in Hydrothermal Sediment.</title>
        <authorList>
            <person name="Zhou Z."/>
            <person name="Liu Y."/>
            <person name="Xu W."/>
            <person name="Pan J."/>
            <person name="Luo Z.H."/>
            <person name="Li M."/>
        </authorList>
    </citation>
    <scope>NUCLEOTIDE SEQUENCE [LARGE SCALE GENOMIC DNA]</scope>
    <source>
        <strain evidence="3">HyVt-102</strain>
    </source>
</reference>
<feature type="domain" description="MOFRL-associated" evidence="2">
    <location>
        <begin position="25"/>
        <end position="244"/>
    </location>
</feature>
<dbReference type="InterPro" id="IPR007835">
    <property type="entry name" value="MOFRL"/>
</dbReference>
<dbReference type="Pfam" id="PF13660">
    <property type="entry name" value="DUF4147"/>
    <property type="match status" value="1"/>
</dbReference>
<dbReference type="Gene3D" id="3.40.1480.10">
    <property type="entry name" value="MOFRL domain"/>
    <property type="match status" value="1"/>
</dbReference>
<gene>
    <name evidence="3" type="ORF">ENF18_00595</name>
</gene>
<comment type="caution">
    <text evidence="3">The sequence shown here is derived from an EMBL/GenBank/DDBJ whole genome shotgun (WGS) entry which is preliminary data.</text>
</comment>
<dbReference type="GO" id="GO:0008887">
    <property type="term" value="F:glycerate kinase activity"/>
    <property type="evidence" value="ECO:0007669"/>
    <property type="project" value="InterPro"/>
</dbReference>
<dbReference type="InterPro" id="IPR038614">
    <property type="entry name" value="GK_N_sf"/>
</dbReference>
<dbReference type="Proteomes" id="UP000885847">
    <property type="component" value="Unassembled WGS sequence"/>
</dbReference>
<evidence type="ECO:0000259" key="2">
    <source>
        <dbReference type="Pfam" id="PF13660"/>
    </source>
</evidence>
<dbReference type="Pfam" id="PF05161">
    <property type="entry name" value="MOFRL"/>
    <property type="match status" value="1"/>
</dbReference>